<reference evidence="2 3" key="1">
    <citation type="submission" date="2019-01" db="EMBL/GenBank/DDBJ databases">
        <title>Nocardioides guangzhouensis sp. nov., an actinobacterium isolated from soil.</title>
        <authorList>
            <person name="Fu Y."/>
            <person name="Cai Y."/>
            <person name="Lin Z."/>
            <person name="Chen P."/>
        </authorList>
    </citation>
    <scope>NUCLEOTIDE SEQUENCE [LARGE SCALE GENOMIC DNA]</scope>
    <source>
        <strain evidence="2 3">NBRC 105384</strain>
    </source>
</reference>
<dbReference type="AlphaFoldDB" id="A0A4Q5J1A8"/>
<comment type="caution">
    <text evidence="2">The sequence shown here is derived from an EMBL/GenBank/DDBJ whole genome shotgun (WGS) entry which is preliminary data.</text>
</comment>
<evidence type="ECO:0000256" key="1">
    <source>
        <dbReference type="SAM" id="SignalP"/>
    </source>
</evidence>
<evidence type="ECO:0008006" key="4">
    <source>
        <dbReference type="Google" id="ProtNLM"/>
    </source>
</evidence>
<keyword evidence="3" id="KW-1185">Reference proteome</keyword>
<organism evidence="2 3">
    <name type="scientific">Nocardioides iriomotensis</name>
    <dbReference type="NCBI Taxonomy" id="715784"/>
    <lineage>
        <taxon>Bacteria</taxon>
        <taxon>Bacillati</taxon>
        <taxon>Actinomycetota</taxon>
        <taxon>Actinomycetes</taxon>
        <taxon>Propionibacteriales</taxon>
        <taxon>Nocardioidaceae</taxon>
        <taxon>Nocardioides</taxon>
    </lineage>
</organism>
<dbReference type="Proteomes" id="UP000291189">
    <property type="component" value="Unassembled WGS sequence"/>
</dbReference>
<dbReference type="OrthoDB" id="3790593at2"/>
<keyword evidence="1" id="KW-0732">Signal</keyword>
<evidence type="ECO:0000313" key="3">
    <source>
        <dbReference type="Proteomes" id="UP000291189"/>
    </source>
</evidence>
<gene>
    <name evidence="2" type="ORF">ETU37_14280</name>
</gene>
<name>A0A4Q5J1A8_9ACTN</name>
<feature type="signal peptide" evidence="1">
    <location>
        <begin position="1"/>
        <end position="23"/>
    </location>
</feature>
<dbReference type="RefSeq" id="WP_129988019.1">
    <property type="nucleotide sequence ID" value="NZ_SDPU01000025.1"/>
</dbReference>
<feature type="chain" id="PRO_5020670844" description="Lipoprotein" evidence="1">
    <location>
        <begin position="24"/>
        <end position="156"/>
    </location>
</feature>
<accession>A0A4Q5J1A8</accession>
<dbReference type="EMBL" id="SDPU01000025">
    <property type="protein sequence ID" value="RYU11201.1"/>
    <property type="molecule type" value="Genomic_DNA"/>
</dbReference>
<evidence type="ECO:0000313" key="2">
    <source>
        <dbReference type="EMBL" id="RYU11201.1"/>
    </source>
</evidence>
<sequence>MPAARVGTVAALVLLLVAPAACSDEGSTDDYCAALSDEKATLERLSGRDGGSGGDAIEQSVQVFERLRDAAPADLRDEWTTYVNAWRGLTDALDAAGADASVFRDGKRPEGVDPEAYDAIQDAAGKLTSTPVREASAGIEQHAADVCDVDLGGAVG</sequence>
<protein>
    <recommendedName>
        <fullName evidence="4">Lipoprotein</fullName>
    </recommendedName>
</protein>
<proteinExistence type="predicted"/>